<evidence type="ECO:0000256" key="7">
    <source>
        <dbReference type="ARBA" id="ARBA00022842"/>
    </source>
</evidence>
<feature type="binding site" evidence="16">
    <location>
        <position position="955"/>
    </location>
    <ligand>
        <name>ATP</name>
        <dbReference type="ChEBI" id="CHEBI:30616"/>
    </ligand>
</feature>
<dbReference type="GO" id="GO:0005524">
    <property type="term" value="F:ATP binding"/>
    <property type="evidence" value="ECO:0007669"/>
    <property type="project" value="UniProtKB-UniRule"/>
</dbReference>
<dbReference type="NCBIfam" id="TIGR01494">
    <property type="entry name" value="ATPase_P-type"/>
    <property type="match status" value="1"/>
</dbReference>
<evidence type="ECO:0000256" key="16">
    <source>
        <dbReference type="PIRSR" id="PIRSR606539-2"/>
    </source>
</evidence>
<feature type="domain" description="P-type ATPase C-terminal" evidence="21">
    <location>
        <begin position="1003"/>
        <end position="1264"/>
    </location>
</feature>
<comment type="similarity">
    <text evidence="2 18">Belongs to the cation transport ATPase (P-type) (TC 3.A.3) family. Type IV subfamily.</text>
</comment>
<dbReference type="Gene3D" id="2.70.150.10">
    <property type="entry name" value="Calcium-transporting ATPase, cytoplasmic transduction domain A"/>
    <property type="match status" value="1"/>
</dbReference>
<dbReference type="SFLD" id="SFLDG00002">
    <property type="entry name" value="C1.7:_P-type_atpase_like"/>
    <property type="match status" value="1"/>
</dbReference>
<evidence type="ECO:0000256" key="15">
    <source>
        <dbReference type="PIRSR" id="PIRSR606539-1"/>
    </source>
</evidence>
<feature type="binding site" evidence="16">
    <location>
        <position position="980"/>
    </location>
    <ligand>
        <name>ATP</name>
        <dbReference type="ChEBI" id="CHEBI:30616"/>
    </ligand>
</feature>
<keyword evidence="12" id="KW-0406">Ion transport</keyword>
<keyword evidence="5 16" id="KW-0547">Nucleotide-binding</keyword>
<evidence type="ECO:0000259" key="21">
    <source>
        <dbReference type="Pfam" id="PF16212"/>
    </source>
</evidence>
<keyword evidence="10" id="KW-0915">Sodium</keyword>
<keyword evidence="9 18" id="KW-1133">Transmembrane helix</keyword>
<evidence type="ECO:0000256" key="11">
    <source>
        <dbReference type="ARBA" id="ARBA00023136"/>
    </source>
</evidence>
<name>A0A7S1U0T0_9STRA</name>
<keyword evidence="11 18" id="KW-0472">Membrane</keyword>
<feature type="transmembrane region" description="Helical" evidence="18">
    <location>
        <begin position="1199"/>
        <end position="1221"/>
    </location>
</feature>
<feature type="transmembrane region" description="Helical" evidence="18">
    <location>
        <begin position="1145"/>
        <end position="1164"/>
    </location>
</feature>
<evidence type="ECO:0000256" key="12">
    <source>
        <dbReference type="ARBA" id="ARBA00023201"/>
    </source>
</evidence>
<dbReference type="InterPro" id="IPR023298">
    <property type="entry name" value="ATPase_P-typ_TM_dom_sf"/>
</dbReference>
<evidence type="ECO:0000256" key="19">
    <source>
        <dbReference type="SAM" id="MobiDB-lite"/>
    </source>
</evidence>
<evidence type="ECO:0000256" key="1">
    <source>
        <dbReference type="ARBA" id="ARBA00004141"/>
    </source>
</evidence>
<accession>A0A7S1U0T0</accession>
<feature type="binding site" evidence="16">
    <location>
        <position position="803"/>
    </location>
    <ligand>
        <name>ATP</name>
        <dbReference type="ChEBI" id="CHEBI:30616"/>
    </ligand>
</feature>
<dbReference type="InterPro" id="IPR001757">
    <property type="entry name" value="P_typ_ATPase"/>
</dbReference>
<reference evidence="22" key="1">
    <citation type="submission" date="2021-01" db="EMBL/GenBank/DDBJ databases">
        <authorList>
            <person name="Corre E."/>
            <person name="Pelletier E."/>
            <person name="Niang G."/>
            <person name="Scheremetjew M."/>
            <person name="Finn R."/>
            <person name="Kale V."/>
            <person name="Holt S."/>
            <person name="Cochrane G."/>
            <person name="Meng A."/>
            <person name="Brown T."/>
            <person name="Cohen L."/>
        </authorList>
    </citation>
    <scope>NUCLEOTIDE SEQUENCE</scope>
    <source>
        <strain evidence="22">CCMP2877</strain>
    </source>
</reference>
<keyword evidence="12" id="KW-0739">Sodium transport</keyword>
<evidence type="ECO:0000256" key="2">
    <source>
        <dbReference type="ARBA" id="ARBA00008109"/>
    </source>
</evidence>
<dbReference type="SFLD" id="SFLDF00027">
    <property type="entry name" value="p-type_atpase"/>
    <property type="match status" value="1"/>
</dbReference>
<dbReference type="GO" id="GO:0008554">
    <property type="term" value="F:P-type sodium transporter activity"/>
    <property type="evidence" value="ECO:0007669"/>
    <property type="project" value="UniProtKB-EC"/>
</dbReference>
<feature type="transmembrane region" description="Helical" evidence="18">
    <location>
        <begin position="96"/>
        <end position="116"/>
    </location>
</feature>
<feature type="binding site" evidence="17">
    <location>
        <position position="981"/>
    </location>
    <ligand>
        <name>Mg(2+)</name>
        <dbReference type="ChEBI" id="CHEBI:18420"/>
    </ligand>
</feature>
<sequence>MSSHGGVREYFRRTMKVLTQIHDEPKDRTVPLGDSSSLMHVFGDNHLKTSKYTMVNFFPLSLFMQFRKAGNVYFLCMSMLMLLGMYTDVFQTPITAYTTLVPLSIVLAISMGQEALADSRRHRADKEVNNRRAVVIESNNGGIAATKNSERSGEASVRTLSVAQRGFVERSSQAARQLHDREPDESPIYRNRPQDDPPRRRRRGRRVILWQDIVAGDLVVVRNHEQIPSDLVLLASSDKDALAYVETSSIDGETNLKLRSSAIPPRYRPRVPEDGRVRSAPVLQFMRELQGNITCEPPNICVNSFTGKLTLKSTLNSNQKQRAKGIGAGSDGPKDDAEASFPLDVENIMLRGSVLRNTQWAIGCAVYTGKDTKFAQNTSHPPAKLSRVDTAVNNAIKVIFFVDLALVTASTLLLINFEERNFGGLYYLGYWDDDKSDPAVRAYVDERYPNMEWQDETSTFISGWLTFLVLFNNFIPLSMYVTLEIVTFIQLSFVNTDVEMYDETTDTPARARSNNVTDLGMIQYIFSDKTGTLTQNIMKFKCCSVAGQIYGSAMPSGYIMDPEKMPYSSMPIEHLKGNIFAEKSTEGKIFAEVLSLCHSVVVERENGGIVYQAESPDEGALVAAASDIGYTLVSRDTSGMTIDIGKAGGAESKGVLFEELAINEFDATRKRMSVMIRYPDGKGRLLVKGADSSMLRVAANAESDEVANMNDHLVFFAKQGLRTLVLGYRDFTAQELEAWLTEYQTASTSVENHDQKVMDCAISAEKNLTIIGATAIEDKLQDGVPDTIETVLQAGIKFWVLTGDKRETAIEIGKSCGLIQEGMTMVSLRGGSESFVHWQLCELYSAFVSPEDQDAAAMDSASLSLMSCINDKSTVSNAISNMMASTEAPADAASRGVLSGTDLAEAIAAGGKVAFVMEGTALEHVMPFEHMKAMLFGVAAKCHAVVACRATPSQKALLVETVQTYVKPKPVTLAIGDGANDVGMIQKAQVGVGIAGLEGQQAVNASDFAIAQFRFLKRLLLVHGRWNYRRMSVVILYSFYKNFVMVVTLFLFNFSCGFSGTPLYDQWLYSAYNFFTTLPVIAVGIFEKDVSADYAMKHPYLYIQGRNNLDMDAKAICSWVGTALVHGIIIYGIPFLQYPGMTDDGMGQGFLVWGTTVFISLVFSMNTKVLEETRTVTYCGGETLSLGTKKGRKAWCSNFAGWTVFLWMFSMFFLFFVLLVYSTYPFASLEILGDLTFLDMGTFVLGRASTWAYSMFTPLVSTLVGSLPWLLFWAFFPTPLILSIEDSRLNGNGRHQVAESPTNSDKYLMEEKV</sequence>
<keyword evidence="6 16" id="KW-0067">ATP-binding</keyword>
<feature type="transmembrane region" description="Helical" evidence="18">
    <location>
        <begin position="461"/>
        <end position="483"/>
    </location>
</feature>
<dbReference type="InterPro" id="IPR044492">
    <property type="entry name" value="P_typ_ATPase_HD_dom"/>
</dbReference>
<dbReference type="EC" id="7.6.2.1" evidence="18"/>
<feature type="domain" description="P-type ATPase N-terminal" evidence="20">
    <location>
        <begin position="41"/>
        <end position="83"/>
    </location>
</feature>
<dbReference type="InterPro" id="IPR023214">
    <property type="entry name" value="HAD_sf"/>
</dbReference>
<evidence type="ECO:0000256" key="4">
    <source>
        <dbReference type="ARBA" id="ARBA00022723"/>
    </source>
</evidence>
<dbReference type="Gene3D" id="3.40.1110.10">
    <property type="entry name" value="Calcium-transporting ATPase, cytoplasmic domain N"/>
    <property type="match status" value="1"/>
</dbReference>
<feature type="transmembrane region" description="Helical" evidence="18">
    <location>
        <begin position="72"/>
        <end position="90"/>
    </location>
</feature>
<feature type="binding site" evidence="16">
    <location>
        <position position="530"/>
    </location>
    <ligand>
        <name>ATP</name>
        <dbReference type="ChEBI" id="CHEBI:30616"/>
    </ligand>
</feature>
<comment type="catalytic activity">
    <reaction evidence="14">
        <text>Na(+)(in) + ATP + H2O = Na(+)(out) + ADP + phosphate + H(+)</text>
        <dbReference type="Rhea" id="RHEA:14633"/>
        <dbReference type="ChEBI" id="CHEBI:15377"/>
        <dbReference type="ChEBI" id="CHEBI:15378"/>
        <dbReference type="ChEBI" id="CHEBI:29101"/>
        <dbReference type="ChEBI" id="CHEBI:30616"/>
        <dbReference type="ChEBI" id="CHEBI:43474"/>
        <dbReference type="ChEBI" id="CHEBI:456216"/>
        <dbReference type="EC" id="7.2.2.3"/>
    </reaction>
    <physiologicalReaction direction="left-to-right" evidence="14">
        <dbReference type="Rhea" id="RHEA:14634"/>
    </physiologicalReaction>
</comment>
<dbReference type="InterPro" id="IPR006539">
    <property type="entry name" value="P-type_ATPase_IV"/>
</dbReference>
<evidence type="ECO:0000256" key="9">
    <source>
        <dbReference type="ARBA" id="ARBA00022989"/>
    </source>
</evidence>
<dbReference type="SUPFAM" id="SSF81665">
    <property type="entry name" value="Calcium ATPase, transmembrane domain M"/>
    <property type="match status" value="1"/>
</dbReference>
<feature type="binding site" evidence="16">
    <location>
        <position position="802"/>
    </location>
    <ligand>
        <name>ATP</name>
        <dbReference type="ChEBI" id="CHEBI:30616"/>
    </ligand>
</feature>
<dbReference type="SFLD" id="SFLDS00003">
    <property type="entry name" value="Haloacid_Dehalogenase"/>
    <property type="match status" value="1"/>
</dbReference>
<dbReference type="GO" id="GO:0016887">
    <property type="term" value="F:ATP hydrolysis activity"/>
    <property type="evidence" value="ECO:0007669"/>
    <property type="project" value="InterPro"/>
</dbReference>
<feature type="binding site" evidence="16">
    <location>
        <position position="528"/>
    </location>
    <ligand>
        <name>ATP</name>
        <dbReference type="ChEBI" id="CHEBI:30616"/>
    </ligand>
</feature>
<feature type="binding site" evidence="17">
    <location>
        <position position="528"/>
    </location>
    <ligand>
        <name>Mg(2+)</name>
        <dbReference type="ChEBI" id="CHEBI:18420"/>
    </ligand>
</feature>
<evidence type="ECO:0000256" key="6">
    <source>
        <dbReference type="ARBA" id="ARBA00022840"/>
    </source>
</evidence>
<feature type="transmembrane region" description="Helical" evidence="18">
    <location>
        <begin position="1034"/>
        <end position="1055"/>
    </location>
</feature>
<feature type="binding site" evidence="16">
    <location>
        <position position="529"/>
    </location>
    <ligand>
        <name>ATP</name>
        <dbReference type="ChEBI" id="CHEBI:30616"/>
    </ligand>
</feature>
<feature type="binding site" evidence="17">
    <location>
        <position position="530"/>
    </location>
    <ligand>
        <name>Mg(2+)</name>
        <dbReference type="ChEBI" id="CHEBI:18420"/>
    </ligand>
</feature>
<evidence type="ECO:0000256" key="5">
    <source>
        <dbReference type="ARBA" id="ARBA00022741"/>
    </source>
</evidence>
<dbReference type="GO" id="GO:0140326">
    <property type="term" value="F:ATPase-coupled intramembrane lipid transporter activity"/>
    <property type="evidence" value="ECO:0007669"/>
    <property type="project" value="UniProtKB-EC"/>
</dbReference>
<feature type="binding site" evidence="16">
    <location>
        <position position="665"/>
    </location>
    <ligand>
        <name>ATP</name>
        <dbReference type="ChEBI" id="CHEBI:30616"/>
    </ligand>
</feature>
<feature type="binding site" evidence="16">
    <location>
        <position position="688"/>
    </location>
    <ligand>
        <name>ATP</name>
        <dbReference type="ChEBI" id="CHEBI:30616"/>
    </ligand>
</feature>
<evidence type="ECO:0000259" key="20">
    <source>
        <dbReference type="Pfam" id="PF16209"/>
    </source>
</evidence>
<dbReference type="Pfam" id="PF16212">
    <property type="entry name" value="PhoLip_ATPase_C"/>
    <property type="match status" value="1"/>
</dbReference>
<comment type="subcellular location">
    <subcellularLocation>
        <location evidence="1 18">Membrane</location>
        <topology evidence="1 18">Multi-pass membrane protein</topology>
    </subcellularLocation>
</comment>
<dbReference type="GO" id="GO:0005886">
    <property type="term" value="C:plasma membrane"/>
    <property type="evidence" value="ECO:0007669"/>
    <property type="project" value="TreeGrafter"/>
</dbReference>
<dbReference type="SUPFAM" id="SSF56784">
    <property type="entry name" value="HAD-like"/>
    <property type="match status" value="1"/>
</dbReference>
<dbReference type="Gene3D" id="3.40.50.1000">
    <property type="entry name" value="HAD superfamily/HAD-like"/>
    <property type="match status" value="1"/>
</dbReference>
<feature type="binding site" evidence="16">
    <location>
        <position position="981"/>
    </location>
    <ligand>
        <name>ATP</name>
        <dbReference type="ChEBI" id="CHEBI:30616"/>
    </ligand>
</feature>
<dbReference type="InterPro" id="IPR032631">
    <property type="entry name" value="P-type_ATPase_N"/>
</dbReference>
<evidence type="ECO:0000313" key="22">
    <source>
        <dbReference type="EMBL" id="CAD9253329.1"/>
    </source>
</evidence>
<dbReference type="GO" id="GO:0045332">
    <property type="term" value="P:phospholipid translocation"/>
    <property type="evidence" value="ECO:0007669"/>
    <property type="project" value="TreeGrafter"/>
</dbReference>
<feature type="binding site" evidence="16">
    <location>
        <position position="722"/>
    </location>
    <ligand>
        <name>ATP</name>
        <dbReference type="ChEBI" id="CHEBI:30616"/>
    </ligand>
</feature>
<organism evidence="22">
    <name type="scientific">Phaeomonas parva</name>
    <dbReference type="NCBI Taxonomy" id="124430"/>
    <lineage>
        <taxon>Eukaryota</taxon>
        <taxon>Sar</taxon>
        <taxon>Stramenopiles</taxon>
        <taxon>Ochrophyta</taxon>
        <taxon>Pinguiophyceae</taxon>
        <taxon>Pinguiochrysidales</taxon>
        <taxon>Pinguiochrysidaceae</taxon>
        <taxon>Phaeomonas</taxon>
    </lineage>
</organism>
<feature type="transmembrane region" description="Helical" evidence="18">
    <location>
        <begin position="1116"/>
        <end position="1133"/>
    </location>
</feature>
<dbReference type="Pfam" id="PF13246">
    <property type="entry name" value="Cation_ATPase"/>
    <property type="match status" value="1"/>
</dbReference>
<proteinExistence type="inferred from homology"/>
<protein>
    <recommendedName>
        <fullName evidence="18">Phospholipid-transporting ATPase</fullName>
        <ecNumber evidence="18">7.6.2.1</ecNumber>
    </recommendedName>
</protein>
<dbReference type="FunFam" id="3.40.50.1000:FF:000001">
    <property type="entry name" value="Phospholipid-transporting ATPase IC"/>
    <property type="match status" value="1"/>
</dbReference>
<feature type="transmembrane region" description="Helical" evidence="18">
    <location>
        <begin position="395"/>
        <end position="417"/>
    </location>
</feature>
<keyword evidence="4 17" id="KW-0479">Metal-binding</keyword>
<dbReference type="GO" id="GO:0000287">
    <property type="term" value="F:magnesium ion binding"/>
    <property type="evidence" value="ECO:0007669"/>
    <property type="project" value="UniProtKB-UniRule"/>
</dbReference>
<dbReference type="PANTHER" id="PTHR24092">
    <property type="entry name" value="PROBABLE PHOSPHOLIPID-TRANSPORTING ATPASE"/>
    <property type="match status" value="1"/>
</dbReference>
<evidence type="ECO:0000256" key="10">
    <source>
        <dbReference type="ARBA" id="ARBA00023053"/>
    </source>
</evidence>
<feature type="binding site" evidence="17">
    <location>
        <position position="977"/>
    </location>
    <ligand>
        <name>Mg(2+)</name>
        <dbReference type="ChEBI" id="CHEBI:18420"/>
    </ligand>
</feature>
<feature type="binding site" evidence="16">
    <location>
        <position position="804"/>
    </location>
    <ligand>
        <name>ATP</name>
        <dbReference type="ChEBI" id="CHEBI:30616"/>
    </ligand>
</feature>
<dbReference type="SUPFAM" id="SSF81660">
    <property type="entry name" value="Metal cation-transporting ATPase, ATP-binding domain N"/>
    <property type="match status" value="1"/>
</dbReference>
<keyword evidence="12" id="KW-0813">Transport</keyword>
<dbReference type="PANTHER" id="PTHR24092:SF218">
    <property type="entry name" value="PHOSPHOLIPID-TRANSPORTING ATPASE"/>
    <property type="match status" value="1"/>
</dbReference>
<dbReference type="NCBIfam" id="TIGR01652">
    <property type="entry name" value="ATPase-Plipid"/>
    <property type="match status" value="1"/>
</dbReference>
<comment type="cofactor">
    <cofactor evidence="17">
        <name>Mg(2+)</name>
        <dbReference type="ChEBI" id="CHEBI:18420"/>
    </cofactor>
</comment>
<keyword evidence="8 18" id="KW-1278">Translocase</keyword>
<keyword evidence="7 17" id="KW-0460">Magnesium</keyword>
<feature type="transmembrane region" description="Helical" evidence="18">
    <location>
        <begin position="1251"/>
        <end position="1276"/>
    </location>
</feature>
<dbReference type="PROSITE" id="PS00154">
    <property type="entry name" value="ATPASE_E1_E2"/>
    <property type="match status" value="1"/>
</dbReference>
<evidence type="ECO:0000256" key="17">
    <source>
        <dbReference type="PIRSR" id="PIRSR606539-3"/>
    </source>
</evidence>
<evidence type="ECO:0000256" key="8">
    <source>
        <dbReference type="ARBA" id="ARBA00022967"/>
    </source>
</evidence>
<dbReference type="InterPro" id="IPR032630">
    <property type="entry name" value="P_typ_ATPase_c"/>
</dbReference>
<dbReference type="InterPro" id="IPR036412">
    <property type="entry name" value="HAD-like_sf"/>
</dbReference>
<feature type="region of interest" description="Disordered" evidence="19">
    <location>
        <begin position="169"/>
        <end position="201"/>
    </location>
</feature>
<dbReference type="EMBL" id="HBGJ01018301">
    <property type="protein sequence ID" value="CAD9253329.1"/>
    <property type="molecule type" value="Transcribed_RNA"/>
</dbReference>
<evidence type="ECO:0000256" key="13">
    <source>
        <dbReference type="ARBA" id="ARBA00034036"/>
    </source>
</evidence>
<feature type="binding site" evidence="16">
    <location>
        <position position="618"/>
    </location>
    <ligand>
        <name>ATP</name>
        <dbReference type="ChEBI" id="CHEBI:30616"/>
    </ligand>
</feature>
<dbReference type="SUPFAM" id="SSF81653">
    <property type="entry name" value="Calcium ATPase, transduction domain A"/>
    <property type="match status" value="1"/>
</dbReference>
<gene>
    <name evidence="22" type="ORF">PPAR1163_LOCUS11696</name>
</gene>
<dbReference type="InterPro" id="IPR008250">
    <property type="entry name" value="ATPase_P-typ_transduc_dom_A_sf"/>
</dbReference>
<evidence type="ECO:0000256" key="14">
    <source>
        <dbReference type="ARBA" id="ARBA00049499"/>
    </source>
</evidence>
<dbReference type="InterPro" id="IPR018303">
    <property type="entry name" value="ATPase_P-typ_P_site"/>
</dbReference>
<comment type="catalytic activity">
    <reaction evidence="13 18">
        <text>ATP + H2O + phospholipidSide 1 = ADP + phosphate + phospholipidSide 2.</text>
        <dbReference type="EC" id="7.6.2.1"/>
    </reaction>
</comment>
<evidence type="ECO:0000256" key="18">
    <source>
        <dbReference type="RuleBase" id="RU362033"/>
    </source>
</evidence>
<keyword evidence="3 18" id="KW-0812">Transmembrane</keyword>
<dbReference type="Pfam" id="PF16209">
    <property type="entry name" value="PhoLip_ATPase_N"/>
    <property type="match status" value="1"/>
</dbReference>
<feature type="binding site" evidence="16">
    <location>
        <position position="949"/>
    </location>
    <ligand>
        <name>ATP</name>
        <dbReference type="ChEBI" id="CHEBI:30616"/>
    </ligand>
</feature>
<evidence type="ECO:0000256" key="3">
    <source>
        <dbReference type="ARBA" id="ARBA00022692"/>
    </source>
</evidence>
<feature type="active site" description="4-aspartylphosphate intermediate" evidence="15">
    <location>
        <position position="528"/>
    </location>
</feature>
<feature type="transmembrane region" description="Helical" evidence="18">
    <location>
        <begin position="1067"/>
        <end position="1086"/>
    </location>
</feature>
<dbReference type="InterPro" id="IPR023299">
    <property type="entry name" value="ATPase_P-typ_cyto_dom_N"/>
</dbReference>